<evidence type="ECO:0000256" key="1">
    <source>
        <dbReference type="ARBA" id="ARBA00004429"/>
    </source>
</evidence>
<evidence type="ECO:0000313" key="11">
    <source>
        <dbReference type="EMBL" id="MCU7378552.1"/>
    </source>
</evidence>
<keyword evidence="6 9" id="KW-1133">Transmembrane helix</keyword>
<dbReference type="RefSeq" id="WP_253019958.1">
    <property type="nucleotide sequence ID" value="NZ_JAOSHN010000003.1"/>
</dbReference>
<keyword evidence="7 9" id="KW-0472">Membrane</keyword>
<evidence type="ECO:0000259" key="10">
    <source>
        <dbReference type="Pfam" id="PF04290"/>
    </source>
</evidence>
<evidence type="ECO:0000256" key="6">
    <source>
        <dbReference type="ARBA" id="ARBA00022989"/>
    </source>
</evidence>
<dbReference type="InterPro" id="IPR055348">
    <property type="entry name" value="DctQ"/>
</dbReference>
<evidence type="ECO:0000313" key="12">
    <source>
        <dbReference type="Proteomes" id="UP001065549"/>
    </source>
</evidence>
<dbReference type="GO" id="GO:0022857">
    <property type="term" value="F:transmembrane transporter activity"/>
    <property type="evidence" value="ECO:0007669"/>
    <property type="project" value="TreeGrafter"/>
</dbReference>
<evidence type="ECO:0000256" key="5">
    <source>
        <dbReference type="ARBA" id="ARBA00022692"/>
    </source>
</evidence>
<keyword evidence="4" id="KW-0997">Cell inner membrane</keyword>
<dbReference type="GO" id="GO:0005886">
    <property type="term" value="C:plasma membrane"/>
    <property type="evidence" value="ECO:0007669"/>
    <property type="project" value="UniProtKB-SubCell"/>
</dbReference>
<reference evidence="11" key="1">
    <citation type="submission" date="2022-09" db="EMBL/GenBank/DDBJ databases">
        <title>Culturomic study of gut microbiota in children with autism spectrum disorder.</title>
        <authorList>
            <person name="Efimov B.A."/>
            <person name="Chaplin A.V."/>
            <person name="Sokolova S.R."/>
            <person name="Pikina A.P."/>
            <person name="Korzhanova M."/>
            <person name="Belova V."/>
            <person name="Korostin D."/>
        </authorList>
    </citation>
    <scope>NUCLEOTIDE SEQUENCE</scope>
    <source>
        <strain evidence="11">ASD5510</strain>
    </source>
</reference>
<evidence type="ECO:0000256" key="9">
    <source>
        <dbReference type="SAM" id="Phobius"/>
    </source>
</evidence>
<dbReference type="PANTHER" id="PTHR35011:SF2">
    <property type="entry name" value="2,3-DIKETO-L-GULONATE TRAP TRANSPORTER SMALL PERMEASE PROTEIN YIAM"/>
    <property type="match status" value="1"/>
</dbReference>
<organism evidence="11 12">
    <name type="scientific">Hominibacterium faecale</name>
    <dbReference type="NCBI Taxonomy" id="2839743"/>
    <lineage>
        <taxon>Bacteria</taxon>
        <taxon>Bacillati</taxon>
        <taxon>Bacillota</taxon>
        <taxon>Clostridia</taxon>
        <taxon>Peptostreptococcales</taxon>
        <taxon>Anaerovoracaceae</taxon>
        <taxon>Hominibacterium</taxon>
    </lineage>
</organism>
<comment type="caution">
    <text evidence="11">The sequence shown here is derived from an EMBL/GenBank/DDBJ whole genome shotgun (WGS) entry which is preliminary data.</text>
</comment>
<accession>A0A9J6QM68</accession>
<comment type="subcellular location">
    <subcellularLocation>
        <location evidence="1">Cell inner membrane</location>
        <topology evidence="1">Multi-pass membrane protein</topology>
    </subcellularLocation>
</comment>
<gene>
    <name evidence="11" type="ORF">OBO34_09295</name>
</gene>
<feature type="transmembrane region" description="Helical" evidence="9">
    <location>
        <begin position="20"/>
        <end position="40"/>
    </location>
</feature>
<feature type="transmembrane region" description="Helical" evidence="9">
    <location>
        <begin position="93"/>
        <end position="114"/>
    </location>
</feature>
<evidence type="ECO:0000256" key="2">
    <source>
        <dbReference type="ARBA" id="ARBA00022448"/>
    </source>
</evidence>
<keyword evidence="3" id="KW-1003">Cell membrane</keyword>
<protein>
    <submittedName>
        <fullName evidence="11">TRAP transporter small permease</fullName>
    </submittedName>
</protein>
<evidence type="ECO:0000256" key="4">
    <source>
        <dbReference type="ARBA" id="ARBA00022519"/>
    </source>
</evidence>
<sequence length="170" mass="19307">MNTLRKYINIYNNIEKWFLIIMMALMVVIIFAQVVTRYVFGNSLFWSEEIGKFIFVWISWIGVSAGMVNHEHIQITIVLDILKKKGFIHAQKFMELVGNIAWMVTSFIILVYGMEPITTQMNSAVVAAATGIPMWIVYLCLPISSVLVCARLIGVIYMNIHDIVKGGETA</sequence>
<evidence type="ECO:0000256" key="7">
    <source>
        <dbReference type="ARBA" id="ARBA00023136"/>
    </source>
</evidence>
<dbReference type="Pfam" id="PF04290">
    <property type="entry name" value="DctQ"/>
    <property type="match status" value="1"/>
</dbReference>
<feature type="transmembrane region" description="Helical" evidence="9">
    <location>
        <begin position="134"/>
        <end position="157"/>
    </location>
</feature>
<proteinExistence type="inferred from homology"/>
<feature type="transmembrane region" description="Helical" evidence="9">
    <location>
        <begin position="52"/>
        <end position="72"/>
    </location>
</feature>
<feature type="domain" description="Tripartite ATP-independent periplasmic transporters DctQ component" evidence="10">
    <location>
        <begin position="26"/>
        <end position="157"/>
    </location>
</feature>
<dbReference type="Proteomes" id="UP001065549">
    <property type="component" value="Unassembled WGS sequence"/>
</dbReference>
<dbReference type="InterPro" id="IPR007387">
    <property type="entry name" value="TRAP_DctQ"/>
</dbReference>
<dbReference type="AlphaFoldDB" id="A0A9J6QM68"/>
<name>A0A9J6QM68_9FIRM</name>
<keyword evidence="12" id="KW-1185">Reference proteome</keyword>
<dbReference type="PANTHER" id="PTHR35011">
    <property type="entry name" value="2,3-DIKETO-L-GULONATE TRAP TRANSPORTER SMALL PERMEASE PROTEIN YIAM"/>
    <property type="match status" value="1"/>
</dbReference>
<keyword evidence="2" id="KW-0813">Transport</keyword>
<keyword evidence="5 9" id="KW-0812">Transmembrane</keyword>
<evidence type="ECO:0000256" key="8">
    <source>
        <dbReference type="ARBA" id="ARBA00038436"/>
    </source>
</evidence>
<dbReference type="GO" id="GO:0015740">
    <property type="term" value="P:C4-dicarboxylate transport"/>
    <property type="evidence" value="ECO:0007669"/>
    <property type="project" value="TreeGrafter"/>
</dbReference>
<dbReference type="EMBL" id="JAOSHN010000003">
    <property type="protein sequence ID" value="MCU7378552.1"/>
    <property type="molecule type" value="Genomic_DNA"/>
</dbReference>
<comment type="similarity">
    <text evidence="8">Belongs to the TRAP transporter small permease family.</text>
</comment>
<evidence type="ECO:0000256" key="3">
    <source>
        <dbReference type="ARBA" id="ARBA00022475"/>
    </source>
</evidence>